<dbReference type="PANTHER" id="PTHR37306">
    <property type="entry name" value="COLICIN V PRODUCTION PROTEIN"/>
    <property type="match status" value="1"/>
</dbReference>
<accession>A0ABU9VSX1</accession>
<dbReference type="RefSeq" id="WP_343185408.1">
    <property type="nucleotide sequence ID" value="NZ_JBCITM010000005.1"/>
</dbReference>
<evidence type="ECO:0000256" key="3">
    <source>
        <dbReference type="ARBA" id="ARBA00022989"/>
    </source>
</evidence>
<comment type="subcellular location">
    <subcellularLocation>
        <location evidence="1">Membrane</location>
        <topology evidence="1">Multi-pass membrane protein</topology>
    </subcellularLocation>
</comment>
<dbReference type="EMBL" id="JBCITM010000005">
    <property type="protein sequence ID" value="MEN1760088.1"/>
    <property type="molecule type" value="Genomic_DNA"/>
</dbReference>
<protein>
    <submittedName>
        <fullName evidence="6">CvpA family protein</fullName>
    </submittedName>
</protein>
<gene>
    <name evidence="6" type="ORF">AAIG11_06370</name>
</gene>
<dbReference type="InterPro" id="IPR003825">
    <property type="entry name" value="Colicin-V_CvpA"/>
</dbReference>
<keyword evidence="3 5" id="KW-1133">Transmembrane helix</keyword>
<evidence type="ECO:0000256" key="5">
    <source>
        <dbReference type="SAM" id="Phobius"/>
    </source>
</evidence>
<dbReference type="Proteomes" id="UP001407405">
    <property type="component" value="Unassembled WGS sequence"/>
</dbReference>
<comment type="caution">
    <text evidence="6">The sequence shown here is derived from an EMBL/GenBank/DDBJ whole genome shotgun (WGS) entry which is preliminary data.</text>
</comment>
<proteinExistence type="predicted"/>
<feature type="transmembrane region" description="Helical" evidence="5">
    <location>
        <begin position="183"/>
        <end position="206"/>
    </location>
</feature>
<feature type="transmembrane region" description="Helical" evidence="5">
    <location>
        <begin position="22"/>
        <end position="43"/>
    </location>
</feature>
<dbReference type="PANTHER" id="PTHR37306:SF1">
    <property type="entry name" value="COLICIN V PRODUCTION PROTEIN"/>
    <property type="match status" value="1"/>
</dbReference>
<evidence type="ECO:0000256" key="2">
    <source>
        <dbReference type="ARBA" id="ARBA00022692"/>
    </source>
</evidence>
<name>A0ABU9VSX1_9CLOT</name>
<sequence length="249" mass="27870">MAFNWVDGVMLALMGFNLIRGYQRGLVLTLTSLVSYLAGWLAALKYSEQVAAYFQATASLYNPLFRWVYDFLEKRSDFTRATHLAEETMAEKWLTLPIPGMARDWLQQTDAMTDMEAVEGLVQQTEAWFLHQTATAITQMVVSLIAFVLVFLVVKHGVYLLGLLLHGLFQLPVLSAFNRLTGLLAGLARGVILIWLMTLLITPWVAASPQGMLAEGLRQSQLLEQFPWISVVKMETDTVSNQMQGAPPV</sequence>
<reference evidence="6 7" key="1">
    <citation type="submission" date="2024-04" db="EMBL/GenBank/DDBJ databases">
        <title>Genome sequencing and metabolic network reconstruction of aminoacids and betaine degradation by Anoxynatronum sibiricum.</title>
        <authorList>
            <person name="Detkova E.N."/>
            <person name="Boltjanskaja Y.V."/>
            <person name="Mardanov A.V."/>
            <person name="Kevbrin V."/>
        </authorList>
    </citation>
    <scope>NUCLEOTIDE SEQUENCE [LARGE SCALE GENOMIC DNA]</scope>
    <source>
        <strain evidence="6 7">Z-7981</strain>
    </source>
</reference>
<evidence type="ECO:0000313" key="6">
    <source>
        <dbReference type="EMBL" id="MEN1760088.1"/>
    </source>
</evidence>
<keyword evidence="4 5" id="KW-0472">Membrane</keyword>
<organism evidence="6 7">
    <name type="scientific">Anoxynatronum sibiricum</name>
    <dbReference type="NCBI Taxonomy" id="210623"/>
    <lineage>
        <taxon>Bacteria</taxon>
        <taxon>Bacillati</taxon>
        <taxon>Bacillota</taxon>
        <taxon>Clostridia</taxon>
        <taxon>Eubacteriales</taxon>
        <taxon>Clostridiaceae</taxon>
        <taxon>Anoxynatronum</taxon>
    </lineage>
</organism>
<keyword evidence="2 5" id="KW-0812">Transmembrane</keyword>
<dbReference type="Pfam" id="PF02674">
    <property type="entry name" value="Colicin_V"/>
    <property type="match status" value="2"/>
</dbReference>
<evidence type="ECO:0000313" key="7">
    <source>
        <dbReference type="Proteomes" id="UP001407405"/>
    </source>
</evidence>
<evidence type="ECO:0000256" key="1">
    <source>
        <dbReference type="ARBA" id="ARBA00004141"/>
    </source>
</evidence>
<keyword evidence="7" id="KW-1185">Reference proteome</keyword>
<evidence type="ECO:0000256" key="4">
    <source>
        <dbReference type="ARBA" id="ARBA00023136"/>
    </source>
</evidence>